<dbReference type="PROSITE" id="PS50103">
    <property type="entry name" value="ZF_C3H1"/>
    <property type="match status" value="1"/>
</dbReference>
<proteinExistence type="predicted"/>
<feature type="region of interest" description="Disordered" evidence="5">
    <location>
        <begin position="109"/>
        <end position="218"/>
    </location>
</feature>
<comment type="caution">
    <text evidence="7">The sequence shown here is derived from an EMBL/GenBank/DDBJ whole genome shotgun (WGS) entry which is preliminary data.</text>
</comment>
<reference evidence="7" key="1">
    <citation type="submission" date="2020-09" db="EMBL/GenBank/DDBJ databases">
        <authorList>
            <person name="Kikuchi T."/>
        </authorList>
    </citation>
    <scope>NUCLEOTIDE SEQUENCE</scope>
    <source>
        <strain evidence="7">SH1</strain>
    </source>
</reference>
<dbReference type="AlphaFoldDB" id="A0A811LAR2"/>
<feature type="domain" description="C3H1-type" evidence="6">
    <location>
        <begin position="611"/>
        <end position="639"/>
    </location>
</feature>
<feature type="compositionally biased region" description="Polar residues" evidence="5">
    <location>
        <begin position="169"/>
        <end position="178"/>
    </location>
</feature>
<dbReference type="SUPFAM" id="SSF90229">
    <property type="entry name" value="CCCH zinc finger"/>
    <property type="match status" value="1"/>
</dbReference>
<dbReference type="InterPro" id="IPR036855">
    <property type="entry name" value="Znf_CCCH_sf"/>
</dbReference>
<dbReference type="GO" id="GO:0008270">
    <property type="term" value="F:zinc ion binding"/>
    <property type="evidence" value="ECO:0007669"/>
    <property type="project" value="UniProtKB-KW"/>
</dbReference>
<organism evidence="7 8">
    <name type="scientific">Bursaphelenchus okinawaensis</name>
    <dbReference type="NCBI Taxonomy" id="465554"/>
    <lineage>
        <taxon>Eukaryota</taxon>
        <taxon>Metazoa</taxon>
        <taxon>Ecdysozoa</taxon>
        <taxon>Nematoda</taxon>
        <taxon>Chromadorea</taxon>
        <taxon>Rhabditida</taxon>
        <taxon>Tylenchina</taxon>
        <taxon>Tylenchomorpha</taxon>
        <taxon>Aphelenchoidea</taxon>
        <taxon>Aphelenchoididae</taxon>
        <taxon>Bursaphelenchus</taxon>
    </lineage>
</organism>
<evidence type="ECO:0000256" key="4">
    <source>
        <dbReference type="PROSITE-ProRule" id="PRU00723"/>
    </source>
</evidence>
<keyword evidence="1 4" id="KW-0479">Metal-binding</keyword>
<evidence type="ECO:0000256" key="1">
    <source>
        <dbReference type="ARBA" id="ARBA00022723"/>
    </source>
</evidence>
<keyword evidence="2 4" id="KW-0863">Zinc-finger</keyword>
<evidence type="ECO:0000259" key="6">
    <source>
        <dbReference type="PROSITE" id="PS50103"/>
    </source>
</evidence>
<evidence type="ECO:0000256" key="3">
    <source>
        <dbReference type="ARBA" id="ARBA00022833"/>
    </source>
</evidence>
<dbReference type="EMBL" id="CAJFCW020000005">
    <property type="protein sequence ID" value="CAG9122179.1"/>
    <property type="molecule type" value="Genomic_DNA"/>
</dbReference>
<protein>
    <recommendedName>
        <fullName evidence="6">C3H1-type domain-containing protein</fullName>
    </recommendedName>
</protein>
<keyword evidence="3 4" id="KW-0862">Zinc</keyword>
<evidence type="ECO:0000313" key="7">
    <source>
        <dbReference type="EMBL" id="CAD5226438.1"/>
    </source>
</evidence>
<accession>A0A811LAR2</accession>
<feature type="zinc finger region" description="C3H1-type" evidence="4">
    <location>
        <begin position="611"/>
        <end position="639"/>
    </location>
</feature>
<evidence type="ECO:0000256" key="5">
    <source>
        <dbReference type="SAM" id="MobiDB-lite"/>
    </source>
</evidence>
<feature type="compositionally biased region" description="Polar residues" evidence="5">
    <location>
        <begin position="129"/>
        <end position="150"/>
    </location>
</feature>
<keyword evidence="8" id="KW-1185">Reference proteome</keyword>
<feature type="compositionally biased region" description="Polar residues" evidence="5">
    <location>
        <begin position="205"/>
        <end position="218"/>
    </location>
</feature>
<dbReference type="Proteomes" id="UP000614601">
    <property type="component" value="Unassembled WGS sequence"/>
</dbReference>
<feature type="region of interest" description="Disordered" evidence="5">
    <location>
        <begin position="1"/>
        <end position="63"/>
    </location>
</feature>
<dbReference type="EMBL" id="CAJFDH010000005">
    <property type="protein sequence ID" value="CAD5226438.1"/>
    <property type="molecule type" value="Genomic_DNA"/>
</dbReference>
<name>A0A811LAR2_9BILA</name>
<feature type="compositionally biased region" description="Polar residues" evidence="5">
    <location>
        <begin position="109"/>
        <end position="119"/>
    </location>
</feature>
<evidence type="ECO:0000313" key="8">
    <source>
        <dbReference type="Proteomes" id="UP000614601"/>
    </source>
</evidence>
<sequence>MPGDQVAGKLGSLQLEPGGCQKRSNGNGVFDIKNRNRNGNLFKNNPFVDNNGQRFSHRSGDSDRQNVYINPMHVSNGLVPNSSQIKYNNEVLSHGNFNNQPLPHVYNNQPHYNGNTLHYNGNDKAHGGPSSSYGVPSQQNYIPKDSQQQLHPKRRQYSNEKQVDYQNRGLGNSPQSMPGHSHQPVPPHQADMSVPPPPVNFPVHATQNHNNGTINNVNDLMLPRRDQQQSVTKTDQRKVTVKKDRFVLVNDLQKHVVVNNVHHHYVVNNMQEVKERPVVQKQNDFVNAPPLSSNQGAVSDPIEVEPIPNSNDSPYIEAIPATESDPHVSIESGQMSISDYQTSPLDTPEPLRQGIVLQPSEFAQHLSNQLQQLPCHFQRLPNHLQNLPTHLQQLSNHQFTYPHESVRQLIPIPQPALLSQSTMQPLSSVNQPLHIHQSNLVNSSVTSALANTSVPAIASVNTSVNSSVLVHQPLSANSSVTGYLPPSGRSSFQHIPHVNLPQPMIVPQPLMYQPVQNNVNLMEYKNFNEPIDAAQSLPFLPYVPQHVVMQPDGQAIVQPQNYVQNGTVYYQQPQVNLPIQPMLHPIYGLDMPICSNGPAPNELTDKELPENFKTIDCEAILTEGRCHYGEKCFFFHEGEDPYKRVNGAPSIEQFMADKEEHIRLNGMADLENQEDNT</sequence>
<dbReference type="InterPro" id="IPR000571">
    <property type="entry name" value="Znf_CCCH"/>
</dbReference>
<evidence type="ECO:0000256" key="2">
    <source>
        <dbReference type="ARBA" id="ARBA00022771"/>
    </source>
</evidence>
<gene>
    <name evidence="7" type="ORF">BOKJ2_LOCUS12078</name>
</gene>
<dbReference type="Proteomes" id="UP000783686">
    <property type="component" value="Unassembled WGS sequence"/>
</dbReference>